<dbReference type="Gene3D" id="3.50.50.60">
    <property type="entry name" value="FAD/NAD(P)-binding domain"/>
    <property type="match status" value="2"/>
</dbReference>
<dbReference type="InterPro" id="IPR023753">
    <property type="entry name" value="FAD/NAD-binding_dom"/>
</dbReference>
<evidence type="ECO:0000313" key="7">
    <source>
        <dbReference type="Proteomes" id="UP000007076"/>
    </source>
</evidence>
<dbReference type="PRINTS" id="PR00368">
    <property type="entry name" value="FADPNR"/>
</dbReference>
<dbReference type="KEGG" id="ksk:KSE_58970"/>
<evidence type="ECO:0000256" key="2">
    <source>
        <dbReference type="ARBA" id="ARBA00022630"/>
    </source>
</evidence>
<keyword evidence="7" id="KW-1185">Reference proteome</keyword>
<evidence type="ECO:0000256" key="3">
    <source>
        <dbReference type="ARBA" id="ARBA00022827"/>
    </source>
</evidence>
<name>E4N0I3_KITSK</name>
<dbReference type="Pfam" id="PF07992">
    <property type="entry name" value="Pyr_redox_2"/>
    <property type="match status" value="1"/>
</dbReference>
<dbReference type="GO" id="GO:0016491">
    <property type="term" value="F:oxidoreductase activity"/>
    <property type="evidence" value="ECO:0007669"/>
    <property type="project" value="InterPro"/>
</dbReference>
<dbReference type="PATRIC" id="fig|452652.3.peg.5903"/>
<evidence type="ECO:0000259" key="5">
    <source>
        <dbReference type="Pfam" id="PF07992"/>
    </source>
</evidence>
<evidence type="ECO:0000313" key="6">
    <source>
        <dbReference type="EMBL" id="BAJ31667.1"/>
    </source>
</evidence>
<dbReference type="Proteomes" id="UP000007076">
    <property type="component" value="Chromosome"/>
</dbReference>
<protein>
    <submittedName>
        <fullName evidence="6">Putative oxidoreductase</fullName>
    </submittedName>
</protein>
<dbReference type="InterPro" id="IPR036188">
    <property type="entry name" value="FAD/NAD-bd_sf"/>
</dbReference>
<feature type="domain" description="BFD-like [2Fe-2S]-binding" evidence="4">
    <location>
        <begin position="410"/>
        <end position="456"/>
    </location>
</feature>
<dbReference type="Pfam" id="PF04324">
    <property type="entry name" value="Fer2_BFD"/>
    <property type="match status" value="1"/>
</dbReference>
<dbReference type="InterPro" id="IPR041854">
    <property type="entry name" value="BFD-like_2Fe2S-bd_dom_sf"/>
</dbReference>
<dbReference type="Gene3D" id="1.10.10.1100">
    <property type="entry name" value="BFD-like [2Fe-2S]-binding domain"/>
    <property type="match status" value="1"/>
</dbReference>
<reference evidence="6 7" key="1">
    <citation type="journal article" date="2010" name="DNA Res.">
        <title>Genome sequence of Kitasatospora setae NBRC 14216T: an evolutionary snapshot of the family Streptomycetaceae.</title>
        <authorList>
            <person name="Ichikawa N."/>
            <person name="Oguchi A."/>
            <person name="Ikeda H."/>
            <person name="Ishikawa J."/>
            <person name="Kitani S."/>
            <person name="Watanabe Y."/>
            <person name="Nakamura S."/>
            <person name="Katano Y."/>
            <person name="Kishi E."/>
            <person name="Sasagawa M."/>
            <person name="Ankai A."/>
            <person name="Fukui S."/>
            <person name="Hashimoto Y."/>
            <person name="Kamata S."/>
            <person name="Otoguro M."/>
            <person name="Tanikawa S."/>
            <person name="Nihira T."/>
            <person name="Horinouchi S."/>
            <person name="Ohnishi Y."/>
            <person name="Hayakawa M."/>
            <person name="Kuzuyama T."/>
            <person name="Arisawa A."/>
            <person name="Nomoto F."/>
            <person name="Miura H."/>
            <person name="Takahashi Y."/>
            <person name="Fujita N."/>
        </authorList>
    </citation>
    <scope>NUCLEOTIDE SEQUENCE [LARGE SCALE GENOMIC DNA]</scope>
    <source>
        <strain evidence="7">ATCC 33774 / DSM 43861 / JCM 3304 / KCC A-0304 / NBRC 14216 / KM-6054</strain>
    </source>
</reference>
<dbReference type="InterPro" id="IPR007419">
    <property type="entry name" value="BFD-like_2Fe2S-bd_dom"/>
</dbReference>
<evidence type="ECO:0000256" key="1">
    <source>
        <dbReference type="ARBA" id="ARBA00001974"/>
    </source>
</evidence>
<dbReference type="HOGENOM" id="CLU_003291_4_4_11"/>
<dbReference type="PANTHER" id="PTHR43429">
    <property type="entry name" value="PYRIDINE NUCLEOTIDE-DISULFIDE OXIDOREDUCTASE DOMAIN-CONTAINING"/>
    <property type="match status" value="1"/>
</dbReference>
<gene>
    <name evidence="6" type="ordered locus">KSE_58970</name>
</gene>
<sequence length="478" mass="49748">MTGTGILVVGNGPVAHRFVERLRHHGRTDRVTVLDAADSPACHRPLLTSVLDGSLPATAVTLAPPPGDTLLAAGTRAVRIDRARRLVHTEHGDAHRYDRLVLATGATPHVPDLPGLRGPDGRPAPGVSTLRTLADAVRPRGERVTVLGGGVLGVEAALALRRAGHLVTLVHRHAWPLNRRLDRAAGELLAARLAAAGVELRLSTTATGYSPGRLALTRPDGGRGAVEGDALLLCTGAEPATALARAAGLPVRAGVLVDADTRTGDPRVHAIGDCAEHPDEPPGTLRSGWAQAETAARLLATGTARHRPSRPVLRPRTPGLDLAVLGEPEPATPPDETIQLTDAARGRYARLHLTGGRLTGAVLLGWERAIADLVQLHQRDLPVPRDRLALLLGRPTRPATGPVELPDHAVVCHCNNVTAGTLAHAWHAGARSTPELAAATRATTGCGGCARGVEALRAVLAARADTTAPTRQPAGSGR</sequence>
<comment type="cofactor">
    <cofactor evidence="1">
        <name>FAD</name>
        <dbReference type="ChEBI" id="CHEBI:57692"/>
    </cofactor>
</comment>
<dbReference type="PRINTS" id="PR00469">
    <property type="entry name" value="PNDRDTASEII"/>
</dbReference>
<dbReference type="eggNOG" id="COG1251">
    <property type="taxonomic scope" value="Bacteria"/>
</dbReference>
<evidence type="ECO:0000259" key="4">
    <source>
        <dbReference type="Pfam" id="PF04324"/>
    </source>
</evidence>
<organism evidence="6 7">
    <name type="scientific">Kitasatospora setae (strain ATCC 33774 / DSM 43861 / JCM 3304 / KCC A-0304 / NBRC 14216 / KM-6054)</name>
    <name type="common">Streptomyces setae</name>
    <dbReference type="NCBI Taxonomy" id="452652"/>
    <lineage>
        <taxon>Bacteria</taxon>
        <taxon>Bacillati</taxon>
        <taxon>Actinomycetota</taxon>
        <taxon>Actinomycetes</taxon>
        <taxon>Kitasatosporales</taxon>
        <taxon>Streptomycetaceae</taxon>
        <taxon>Kitasatospora</taxon>
    </lineage>
</organism>
<dbReference type="InterPro" id="IPR050260">
    <property type="entry name" value="FAD-bd_OxRdtase"/>
</dbReference>
<keyword evidence="3" id="KW-0274">FAD</keyword>
<dbReference type="PANTHER" id="PTHR43429:SF3">
    <property type="entry name" value="NITRITE REDUCTASE [NAD(P)H]"/>
    <property type="match status" value="1"/>
</dbReference>
<feature type="domain" description="FAD/NAD(P)-binding" evidence="5">
    <location>
        <begin position="6"/>
        <end position="295"/>
    </location>
</feature>
<dbReference type="AlphaFoldDB" id="E4N0I3"/>
<dbReference type="RefSeq" id="WP_014138964.1">
    <property type="nucleotide sequence ID" value="NC_016109.1"/>
</dbReference>
<dbReference type="STRING" id="452652.KSE_58970"/>
<dbReference type="SUPFAM" id="SSF51905">
    <property type="entry name" value="FAD/NAD(P)-binding domain"/>
    <property type="match status" value="1"/>
</dbReference>
<keyword evidence="2" id="KW-0285">Flavoprotein</keyword>
<proteinExistence type="predicted"/>
<dbReference type="EMBL" id="AP010968">
    <property type="protein sequence ID" value="BAJ31667.1"/>
    <property type="molecule type" value="Genomic_DNA"/>
</dbReference>
<accession>E4N0I3</accession>